<name>A0A285EIP8_9ACTN</name>
<evidence type="ECO:0000313" key="1">
    <source>
        <dbReference type="EMBL" id="SNX97881.1"/>
    </source>
</evidence>
<gene>
    <name evidence="1" type="ORF">SAMN06893097_108247</name>
</gene>
<evidence type="ECO:0000313" key="2">
    <source>
        <dbReference type="Proteomes" id="UP000219514"/>
    </source>
</evidence>
<proteinExistence type="predicted"/>
<accession>A0A285EIP8</accession>
<dbReference type="RefSeq" id="WP_260180643.1">
    <property type="nucleotide sequence ID" value="NZ_JACHXB010000007.1"/>
</dbReference>
<reference evidence="1 2" key="1">
    <citation type="submission" date="2017-09" db="EMBL/GenBank/DDBJ databases">
        <authorList>
            <person name="Ehlers B."/>
            <person name="Leendertz F.H."/>
        </authorList>
    </citation>
    <scope>NUCLEOTIDE SEQUENCE [LARGE SCALE GENOMIC DNA]</scope>
    <source>
        <strain evidence="1 2">DSM 46844</strain>
    </source>
</reference>
<organism evidence="1 2">
    <name type="scientific">Geodermatophilus sabuli</name>
    <dbReference type="NCBI Taxonomy" id="1564158"/>
    <lineage>
        <taxon>Bacteria</taxon>
        <taxon>Bacillati</taxon>
        <taxon>Actinomycetota</taxon>
        <taxon>Actinomycetes</taxon>
        <taxon>Geodermatophilales</taxon>
        <taxon>Geodermatophilaceae</taxon>
        <taxon>Geodermatophilus</taxon>
    </lineage>
</organism>
<sequence length="42" mass="4464">MDRLGLAAPHIVQSTMPDRLADELEAATPVSRPPVSRPPVAT</sequence>
<keyword evidence="2" id="KW-1185">Reference proteome</keyword>
<dbReference type="EMBL" id="OBDO01000008">
    <property type="protein sequence ID" value="SNX97881.1"/>
    <property type="molecule type" value="Genomic_DNA"/>
</dbReference>
<dbReference type="AlphaFoldDB" id="A0A285EIP8"/>
<protein>
    <submittedName>
        <fullName evidence="1">Uncharacterized protein</fullName>
    </submittedName>
</protein>
<dbReference type="Proteomes" id="UP000219514">
    <property type="component" value="Unassembled WGS sequence"/>
</dbReference>